<keyword evidence="2" id="KW-1003">Cell membrane</keyword>
<evidence type="ECO:0000256" key="6">
    <source>
        <dbReference type="SAM" id="Phobius"/>
    </source>
</evidence>
<evidence type="ECO:0000256" key="4">
    <source>
        <dbReference type="ARBA" id="ARBA00022989"/>
    </source>
</evidence>
<dbReference type="PROSITE" id="PS50850">
    <property type="entry name" value="MFS"/>
    <property type="match status" value="1"/>
</dbReference>
<feature type="transmembrane region" description="Helical" evidence="6">
    <location>
        <begin position="84"/>
        <end position="107"/>
    </location>
</feature>
<dbReference type="GO" id="GO:0022857">
    <property type="term" value="F:transmembrane transporter activity"/>
    <property type="evidence" value="ECO:0007669"/>
    <property type="project" value="InterPro"/>
</dbReference>
<dbReference type="Gene3D" id="1.20.1250.20">
    <property type="entry name" value="MFS general substrate transporter like domains"/>
    <property type="match status" value="1"/>
</dbReference>
<dbReference type="InterPro" id="IPR020846">
    <property type="entry name" value="MFS_dom"/>
</dbReference>
<sequence length="392" mass="41307">MKKQQELEPPVGSVPDSALRFVGFLSFFDRYGTAPMLVALSLGTSLSFAQAVQLIASYALFYAIGQPVWGVLSDRFGRLAVLRAALIGAGFSAIASILFTGFIPLLIARSLTGLMFGALYPTLMTLLGDTRTGVERARGLSDLQIYSSLGTTLATLASGAVATYVDWRLVFALPAFGCAAALFSLRKVAEPAHSRAGFNFRAAVRPMNLALYAIVFLEGGLLMGLLTYIVPALQESGVEIGLAGALGCAFALGVILGARLMRKLVARFSRTWLIGGGGLLLSVAFLPSALFPSPASYTVTAFFLGAANAIMHSSMQGWATDISPDARATTVSLFVFALFAGASVATYLTADLAQHAQYGQIFGIGLVLSFALVLLATGTHALWRRKNPPASL</sequence>
<dbReference type="Proteomes" id="UP000297638">
    <property type="component" value="Unassembled WGS sequence"/>
</dbReference>
<dbReference type="RefSeq" id="WP_134779421.1">
    <property type="nucleotide sequence ID" value="NZ_SPDS01000001.1"/>
</dbReference>
<organism evidence="8 9">
    <name type="scientific">Glutamicibacter arilaitensis</name>
    <dbReference type="NCBI Taxonomy" id="256701"/>
    <lineage>
        <taxon>Bacteria</taxon>
        <taxon>Bacillati</taxon>
        <taxon>Actinomycetota</taxon>
        <taxon>Actinomycetes</taxon>
        <taxon>Micrococcales</taxon>
        <taxon>Micrococcaceae</taxon>
        <taxon>Glutamicibacter</taxon>
    </lineage>
</organism>
<dbReference type="InterPro" id="IPR036259">
    <property type="entry name" value="MFS_trans_sf"/>
</dbReference>
<dbReference type="Pfam" id="PF07690">
    <property type="entry name" value="MFS_1"/>
    <property type="match status" value="1"/>
</dbReference>
<proteinExistence type="predicted"/>
<dbReference type="EMBL" id="SPDS01000001">
    <property type="protein sequence ID" value="TFH56156.1"/>
    <property type="molecule type" value="Genomic_DNA"/>
</dbReference>
<name>A0A4Y8TVE5_9MICC</name>
<comment type="subcellular location">
    <subcellularLocation>
        <location evidence="1">Cell membrane</location>
        <topology evidence="1">Multi-pass membrane protein</topology>
    </subcellularLocation>
</comment>
<evidence type="ECO:0000256" key="3">
    <source>
        <dbReference type="ARBA" id="ARBA00022692"/>
    </source>
</evidence>
<dbReference type="InterPro" id="IPR011701">
    <property type="entry name" value="MFS"/>
</dbReference>
<feature type="transmembrane region" description="Helical" evidence="6">
    <location>
        <begin position="331"/>
        <end position="349"/>
    </location>
</feature>
<reference evidence="8 9" key="1">
    <citation type="submission" date="2019-03" db="EMBL/GenBank/DDBJ databases">
        <title>Glutamicibacter sp. LJH19 genome.</title>
        <authorList>
            <person name="Sinai Borker S."/>
            <person name="Kumar R."/>
        </authorList>
    </citation>
    <scope>NUCLEOTIDE SEQUENCE [LARGE SCALE GENOMIC DNA]</scope>
    <source>
        <strain evidence="8 9">LJH19</strain>
    </source>
</reference>
<feature type="transmembrane region" description="Helical" evidence="6">
    <location>
        <begin position="361"/>
        <end position="383"/>
    </location>
</feature>
<evidence type="ECO:0000256" key="5">
    <source>
        <dbReference type="ARBA" id="ARBA00023136"/>
    </source>
</evidence>
<feature type="transmembrane region" description="Helical" evidence="6">
    <location>
        <begin position="209"/>
        <end position="230"/>
    </location>
</feature>
<dbReference type="SUPFAM" id="SSF103473">
    <property type="entry name" value="MFS general substrate transporter"/>
    <property type="match status" value="1"/>
</dbReference>
<dbReference type="PANTHER" id="PTHR43124:SF3">
    <property type="entry name" value="CHLORAMPHENICOL EFFLUX PUMP RV0191"/>
    <property type="match status" value="1"/>
</dbReference>
<gene>
    <name evidence="8" type="ORF">EXY26_03595</name>
</gene>
<accession>A0A4Y8TVE5</accession>
<feature type="transmembrane region" description="Helical" evidence="6">
    <location>
        <begin position="113"/>
        <end position="131"/>
    </location>
</feature>
<evidence type="ECO:0000256" key="1">
    <source>
        <dbReference type="ARBA" id="ARBA00004651"/>
    </source>
</evidence>
<feature type="transmembrane region" description="Helical" evidence="6">
    <location>
        <begin position="143"/>
        <end position="165"/>
    </location>
</feature>
<evidence type="ECO:0000313" key="9">
    <source>
        <dbReference type="Proteomes" id="UP000297638"/>
    </source>
</evidence>
<feature type="domain" description="Major facilitator superfamily (MFS) profile" evidence="7">
    <location>
        <begin position="15"/>
        <end position="387"/>
    </location>
</feature>
<feature type="transmembrane region" description="Helical" evidence="6">
    <location>
        <begin position="272"/>
        <end position="291"/>
    </location>
</feature>
<evidence type="ECO:0000259" key="7">
    <source>
        <dbReference type="PROSITE" id="PS50850"/>
    </source>
</evidence>
<evidence type="ECO:0000256" key="2">
    <source>
        <dbReference type="ARBA" id="ARBA00022475"/>
    </source>
</evidence>
<protein>
    <submittedName>
        <fullName evidence="8">MFS transporter</fullName>
    </submittedName>
</protein>
<dbReference type="AlphaFoldDB" id="A0A4Y8TVE5"/>
<feature type="transmembrane region" description="Helical" evidence="6">
    <location>
        <begin position="171"/>
        <end position="189"/>
    </location>
</feature>
<dbReference type="PANTHER" id="PTHR43124">
    <property type="entry name" value="PURINE EFFLUX PUMP PBUE"/>
    <property type="match status" value="1"/>
</dbReference>
<keyword evidence="5 6" id="KW-0472">Membrane</keyword>
<evidence type="ECO:0000313" key="8">
    <source>
        <dbReference type="EMBL" id="TFH56156.1"/>
    </source>
</evidence>
<feature type="transmembrane region" description="Helical" evidence="6">
    <location>
        <begin position="242"/>
        <end position="260"/>
    </location>
</feature>
<dbReference type="InterPro" id="IPR050189">
    <property type="entry name" value="MFS_Efflux_Transporters"/>
</dbReference>
<keyword evidence="3 6" id="KW-0812">Transmembrane</keyword>
<dbReference type="GO" id="GO:0005886">
    <property type="term" value="C:plasma membrane"/>
    <property type="evidence" value="ECO:0007669"/>
    <property type="project" value="UniProtKB-SubCell"/>
</dbReference>
<comment type="caution">
    <text evidence="8">The sequence shown here is derived from an EMBL/GenBank/DDBJ whole genome shotgun (WGS) entry which is preliminary data.</text>
</comment>
<keyword evidence="4 6" id="KW-1133">Transmembrane helix</keyword>
<feature type="transmembrane region" description="Helical" evidence="6">
    <location>
        <begin position="48"/>
        <end position="72"/>
    </location>
</feature>